<dbReference type="CDD" id="cd09272">
    <property type="entry name" value="RNase_HI_RT_Ty1"/>
    <property type="match status" value="1"/>
</dbReference>
<dbReference type="Pfam" id="PF07727">
    <property type="entry name" value="RVT_2"/>
    <property type="match status" value="1"/>
</dbReference>
<organism evidence="3 4">
    <name type="scientific">Tanacetum coccineum</name>
    <dbReference type="NCBI Taxonomy" id="301880"/>
    <lineage>
        <taxon>Eukaryota</taxon>
        <taxon>Viridiplantae</taxon>
        <taxon>Streptophyta</taxon>
        <taxon>Embryophyta</taxon>
        <taxon>Tracheophyta</taxon>
        <taxon>Spermatophyta</taxon>
        <taxon>Magnoliopsida</taxon>
        <taxon>eudicotyledons</taxon>
        <taxon>Gunneridae</taxon>
        <taxon>Pentapetalae</taxon>
        <taxon>asterids</taxon>
        <taxon>campanulids</taxon>
        <taxon>Asterales</taxon>
        <taxon>Asteraceae</taxon>
        <taxon>Asteroideae</taxon>
        <taxon>Anthemideae</taxon>
        <taxon>Anthemidinae</taxon>
        <taxon>Tanacetum</taxon>
    </lineage>
</organism>
<evidence type="ECO:0000313" key="4">
    <source>
        <dbReference type="Proteomes" id="UP001151760"/>
    </source>
</evidence>
<evidence type="ECO:0000313" key="3">
    <source>
        <dbReference type="EMBL" id="GJS58182.1"/>
    </source>
</evidence>
<comment type="caution">
    <text evidence="3">The sequence shown here is derived from an EMBL/GenBank/DDBJ whole genome shotgun (WGS) entry which is preliminary data.</text>
</comment>
<sequence length="883" mass="100572">MFRKHRINLPIFKKDKAESSSYYFSIKDLWGNQMFDHVVGSSVSCSGGILCMWNPNMFVKEQVSTCDYFVALMGTWAPTSSKLLIISVYAPQELNERRDLWDYLRTIIDRWEDQVQDLERPVTYEEVKRAVWDCAGHNNHPGQMDFLEFLRLKINSLQKQMIGLVVSSNVLQAAASLIGCSIFNCSFNYIGVKIIRRNFFMELIGSDRKLALDWLEYGSKPSKQEWWSLVSLILIVVPRRSQWQDVILAVIRFKSKEGCALKVLYKRLYALEMCKSISVAKKMGHPSLSHSFHRMPRGGVEQENYGLLAQKVADLVLPNISDSAEVPTRWLRVIPIKKKMHFLLTTLKIVYVLSTPMLELLENDTVEAIKRISKTMLWDSLESKYMMEDASSKKILDNNGSSGSNKKPKLECWKCGKTGHSKKDFRSGNKKNIASASGSRKRSKDQSQDQVQDRSILYMGDDHFTPVHGKGSVVLEFSSEKSITLFNALPKDIIPNSDEFERDDHSNDVPNVALWKEAIDDEIGSIMKNNTWVLSDLPPSYKPLGFRQKEGIDYFDTYAPVARITTIRLLLALAVIHNLMIYQMDVKTIFLNGDLEEEVYMKQQEGFVMPVDKTKKVLSLKFFMKNMGEADVILGIKIKRENKGIVITQSHYIEKILKKFNREDCSRVSTLMDPVEKLMTNTGKPVDQLEYSRAIGCLMYAMASTRPGIACAVGRFNRFTCNPSRQHWHAITRVFKYLKGTMNYGLSYVGYPLVLEGSSYASWINLVEDSSSTSGWVFLLGGALTATGKEAEWLRNLIHEIPIWPKPIAPISIHCDSAITLAKAYSQIYNGKSRHLGVRHSMIMELIMNGMRSIKFVQSQHNLANQLTKAFARDLVIKSVIGM</sequence>
<feature type="region of interest" description="Disordered" evidence="1">
    <location>
        <begin position="419"/>
        <end position="451"/>
    </location>
</feature>
<dbReference type="PANTHER" id="PTHR11439:SF521">
    <property type="entry name" value="RNA-DIRECTED DNA POLYMERASE"/>
    <property type="match status" value="1"/>
</dbReference>
<dbReference type="EMBL" id="BQNB010009061">
    <property type="protein sequence ID" value="GJS58182.1"/>
    <property type="molecule type" value="Genomic_DNA"/>
</dbReference>
<evidence type="ECO:0000259" key="2">
    <source>
        <dbReference type="Pfam" id="PF07727"/>
    </source>
</evidence>
<gene>
    <name evidence="3" type="ORF">Tco_0652966</name>
</gene>
<dbReference type="InterPro" id="IPR013103">
    <property type="entry name" value="RVT_2"/>
</dbReference>
<feature type="region of interest" description="Disordered" evidence="1">
    <location>
        <begin position="394"/>
        <end position="413"/>
    </location>
</feature>
<reference evidence="3" key="1">
    <citation type="journal article" date="2022" name="Int. J. Mol. Sci.">
        <title>Draft Genome of Tanacetum Coccineum: Genomic Comparison of Closely Related Tanacetum-Family Plants.</title>
        <authorList>
            <person name="Yamashiro T."/>
            <person name="Shiraishi A."/>
            <person name="Nakayama K."/>
            <person name="Satake H."/>
        </authorList>
    </citation>
    <scope>NUCLEOTIDE SEQUENCE</scope>
</reference>
<reference evidence="3" key="2">
    <citation type="submission" date="2022-01" db="EMBL/GenBank/DDBJ databases">
        <authorList>
            <person name="Yamashiro T."/>
            <person name="Shiraishi A."/>
            <person name="Satake H."/>
            <person name="Nakayama K."/>
        </authorList>
    </citation>
    <scope>NUCLEOTIDE SEQUENCE</scope>
</reference>
<dbReference type="SUPFAM" id="SSF57756">
    <property type="entry name" value="Retrovirus zinc finger-like domains"/>
    <property type="match status" value="1"/>
</dbReference>
<accession>A0ABQ4WZ39</accession>
<dbReference type="PANTHER" id="PTHR11439">
    <property type="entry name" value="GAG-POL-RELATED RETROTRANSPOSON"/>
    <property type="match status" value="1"/>
</dbReference>
<evidence type="ECO:0000256" key="1">
    <source>
        <dbReference type="SAM" id="MobiDB-lite"/>
    </source>
</evidence>
<dbReference type="Proteomes" id="UP001151760">
    <property type="component" value="Unassembled WGS sequence"/>
</dbReference>
<keyword evidence="4" id="KW-1185">Reference proteome</keyword>
<name>A0ABQ4WZ39_9ASTR</name>
<dbReference type="InterPro" id="IPR036875">
    <property type="entry name" value="Znf_CCHC_sf"/>
</dbReference>
<feature type="domain" description="Reverse transcriptase Ty1/copia-type" evidence="2">
    <location>
        <begin position="545"/>
        <end position="610"/>
    </location>
</feature>
<protein>
    <submittedName>
        <fullName evidence="3">Zinc finger, CCHC-type containing protein</fullName>
    </submittedName>
</protein>
<proteinExistence type="predicted"/>